<feature type="active site" description="Nucleophile" evidence="7">
    <location>
        <position position="48"/>
    </location>
</feature>
<keyword evidence="7" id="KW-0004">4Fe-4S</keyword>
<evidence type="ECO:0000313" key="12">
    <source>
        <dbReference type="Proteomes" id="UP001595528"/>
    </source>
</evidence>
<accession>A0ABV7KTH4</accession>
<keyword evidence="7" id="KW-0411">Iron-sulfur</keyword>
<keyword evidence="6 7" id="KW-0315">Glutamine amidotransferase</keyword>
<gene>
    <name evidence="7 11" type="primary">purF</name>
    <name evidence="11" type="ORF">ACFOGJ_00460</name>
</gene>
<feature type="binding site" evidence="7">
    <location>
        <position position="396"/>
    </location>
    <ligand>
        <name>Mg(2+)</name>
        <dbReference type="ChEBI" id="CHEBI:18420"/>
    </ligand>
</feature>
<evidence type="ECO:0000256" key="1">
    <source>
        <dbReference type="ARBA" id="ARBA00005209"/>
    </source>
</evidence>
<evidence type="ECO:0000256" key="2">
    <source>
        <dbReference type="ARBA" id="ARBA00010138"/>
    </source>
</evidence>
<dbReference type="RefSeq" id="WP_379897415.1">
    <property type="nucleotide sequence ID" value="NZ_JBHRTR010000003.1"/>
</dbReference>
<dbReference type="SUPFAM" id="SSF53271">
    <property type="entry name" value="PRTase-like"/>
    <property type="match status" value="1"/>
</dbReference>
<evidence type="ECO:0000256" key="3">
    <source>
        <dbReference type="ARBA" id="ARBA00022676"/>
    </source>
</evidence>
<feature type="binding site" evidence="7">
    <location>
        <position position="433"/>
    </location>
    <ligand>
        <name>[4Fe-4S] cluster</name>
        <dbReference type="ChEBI" id="CHEBI:49883"/>
    </ligand>
</feature>
<dbReference type="CDD" id="cd06223">
    <property type="entry name" value="PRTases_typeI"/>
    <property type="match status" value="1"/>
</dbReference>
<name>A0ABV7KTH4_9PROT</name>
<protein>
    <recommendedName>
        <fullName evidence="7">Amidophosphoribosyltransferase</fullName>
        <shortName evidence="7">ATase</shortName>
        <ecNumber evidence="7">2.4.2.14</ecNumber>
    </recommendedName>
    <alternativeName>
        <fullName evidence="7">Glutamine phosphoribosylpyrophosphate amidotransferase</fullName>
        <shortName evidence="7">GPATase</shortName>
    </alternativeName>
</protein>
<comment type="caution">
    <text evidence="11">The sequence shown here is derived from an EMBL/GenBank/DDBJ whole genome shotgun (WGS) entry which is preliminary data.</text>
</comment>
<evidence type="ECO:0000256" key="6">
    <source>
        <dbReference type="ARBA" id="ARBA00022962"/>
    </source>
</evidence>
<keyword evidence="3 7" id="KW-0328">Glycosyltransferase</keyword>
<dbReference type="NCBIfam" id="TIGR01134">
    <property type="entry name" value="purF"/>
    <property type="match status" value="1"/>
</dbReference>
<keyword evidence="4 7" id="KW-0808">Transferase</keyword>
<organism evidence="11 12">
    <name type="scientific">Marinibaculum pumilum</name>
    <dbReference type="NCBI Taxonomy" id="1766165"/>
    <lineage>
        <taxon>Bacteria</taxon>
        <taxon>Pseudomonadati</taxon>
        <taxon>Pseudomonadota</taxon>
        <taxon>Alphaproteobacteria</taxon>
        <taxon>Rhodospirillales</taxon>
        <taxon>Rhodospirillaceae</taxon>
        <taxon>Marinibaculum</taxon>
    </lineage>
</organism>
<dbReference type="InterPro" id="IPR029057">
    <property type="entry name" value="PRTase-like"/>
</dbReference>
<keyword evidence="12" id="KW-1185">Reference proteome</keyword>
<feature type="compositionally biased region" description="Low complexity" evidence="9">
    <location>
        <begin position="12"/>
        <end position="21"/>
    </location>
</feature>
<dbReference type="Pfam" id="PF00156">
    <property type="entry name" value="Pribosyltran"/>
    <property type="match status" value="1"/>
</dbReference>
<sequence>MSDIDMRHVDNDMTADNDGTAGDDVTAGDACLLPWASDDGDDKFHEECGVFGIFGAADAAAHTALGLHALQHRGQEASGIVACDDGRFNMHRALGHVGANFSTPDVIQRLRGAAAIGHNRYSTSGETMLRNVQPLFADLASGGIALAHNGNLTNALALRQELVDRGAIFQSTMDTEVVVHLIATSQRKTLVERLIDGLTKVEGAYAFVALTEDSLIGARDPHGVRPLCIGRLWGTSGEATILASETCALDIIGAEYVRDVEPGEVVVITEAGIASIKPFQPVQNRFCIFEYIYFARPDSWVDRKSVYEVRKAIGAELARESGVDADVIVPVPDSGVPAALGYAEQADIQFGLGIIRNHYVGRTFIEPTDQIRHLGVKLKHNANAAILAGKRVVLVDDSIVRGTTSMKIVEMVREAGAAEVHMRIASPPTTHSCFYGVDTPERSKLLAARHSVEDMRRLIRADSLSFVSLDGLYRAMGRTERNPERPAYCDACFTGDYPVRLTDFDATDRTGPVRSISRLAADRG</sequence>
<reference evidence="12" key="1">
    <citation type="journal article" date="2019" name="Int. J. Syst. Evol. Microbiol.">
        <title>The Global Catalogue of Microorganisms (GCM) 10K type strain sequencing project: providing services to taxonomists for standard genome sequencing and annotation.</title>
        <authorList>
            <consortium name="The Broad Institute Genomics Platform"/>
            <consortium name="The Broad Institute Genome Sequencing Center for Infectious Disease"/>
            <person name="Wu L."/>
            <person name="Ma J."/>
        </authorList>
    </citation>
    <scope>NUCLEOTIDE SEQUENCE [LARGE SCALE GENOMIC DNA]</scope>
    <source>
        <strain evidence="12">KCTC 42964</strain>
    </source>
</reference>
<dbReference type="InterPro" id="IPR035584">
    <property type="entry name" value="PurF_N"/>
</dbReference>
<feature type="binding site" evidence="7">
    <location>
        <position position="334"/>
    </location>
    <ligand>
        <name>Mg(2+)</name>
        <dbReference type="ChEBI" id="CHEBI:18420"/>
    </ligand>
</feature>
<dbReference type="Proteomes" id="UP001595528">
    <property type="component" value="Unassembled WGS sequence"/>
</dbReference>
<dbReference type="InterPro" id="IPR000836">
    <property type="entry name" value="PRTase_dom"/>
</dbReference>
<evidence type="ECO:0000256" key="8">
    <source>
        <dbReference type="PIRNR" id="PIRNR000485"/>
    </source>
</evidence>
<feature type="binding site" evidence="7">
    <location>
        <position position="287"/>
    </location>
    <ligand>
        <name>[4Fe-4S] cluster</name>
        <dbReference type="ChEBI" id="CHEBI:49883"/>
    </ligand>
</feature>
<feature type="binding site" evidence="7">
    <location>
        <position position="492"/>
    </location>
    <ligand>
        <name>[4Fe-4S] cluster</name>
        <dbReference type="ChEBI" id="CHEBI:49883"/>
    </ligand>
</feature>
<feature type="region of interest" description="Disordered" evidence="9">
    <location>
        <begin position="1"/>
        <end position="21"/>
    </location>
</feature>
<dbReference type="PANTHER" id="PTHR11907">
    <property type="entry name" value="AMIDOPHOSPHORIBOSYLTRANSFERASE"/>
    <property type="match status" value="1"/>
</dbReference>
<evidence type="ECO:0000313" key="11">
    <source>
        <dbReference type="EMBL" id="MFC3225681.1"/>
    </source>
</evidence>
<dbReference type="InterPro" id="IPR005854">
    <property type="entry name" value="PurF"/>
</dbReference>
<dbReference type="GO" id="GO:0004044">
    <property type="term" value="F:amidophosphoribosyltransferase activity"/>
    <property type="evidence" value="ECO:0007669"/>
    <property type="project" value="UniProtKB-EC"/>
</dbReference>
<comment type="catalytic activity">
    <reaction evidence="7 8">
        <text>5-phospho-beta-D-ribosylamine + L-glutamate + diphosphate = 5-phospho-alpha-D-ribose 1-diphosphate + L-glutamine + H2O</text>
        <dbReference type="Rhea" id="RHEA:14905"/>
        <dbReference type="ChEBI" id="CHEBI:15377"/>
        <dbReference type="ChEBI" id="CHEBI:29985"/>
        <dbReference type="ChEBI" id="CHEBI:33019"/>
        <dbReference type="ChEBI" id="CHEBI:58017"/>
        <dbReference type="ChEBI" id="CHEBI:58359"/>
        <dbReference type="ChEBI" id="CHEBI:58681"/>
        <dbReference type="EC" id="2.4.2.14"/>
    </reaction>
</comment>
<feature type="binding site" evidence="7">
    <location>
        <position position="397"/>
    </location>
    <ligand>
        <name>Mg(2+)</name>
        <dbReference type="ChEBI" id="CHEBI:18420"/>
    </ligand>
</feature>
<comment type="pathway">
    <text evidence="1 7 8">Purine metabolism; IMP biosynthesis via de novo pathway; N(1)-(5-phospho-D-ribosyl)glycinamide from 5-phospho-alpha-D-ribose 1-diphosphate: step 1/2.</text>
</comment>
<feature type="binding site" evidence="7">
    <location>
        <position position="489"/>
    </location>
    <ligand>
        <name>[4Fe-4S] cluster</name>
        <dbReference type="ChEBI" id="CHEBI:49883"/>
    </ligand>
</feature>
<proteinExistence type="inferred from homology"/>
<comment type="similarity">
    <text evidence="2 7 8">In the C-terminal section; belongs to the purine/pyrimidine phosphoribosyltransferase family.</text>
</comment>
<dbReference type="HAMAP" id="MF_01931">
    <property type="entry name" value="PurF"/>
    <property type="match status" value="1"/>
</dbReference>
<evidence type="ECO:0000259" key="10">
    <source>
        <dbReference type="PROSITE" id="PS51278"/>
    </source>
</evidence>
<dbReference type="PROSITE" id="PS51278">
    <property type="entry name" value="GATASE_TYPE_2"/>
    <property type="match status" value="1"/>
</dbReference>
<keyword evidence="7" id="KW-0460">Magnesium</keyword>
<evidence type="ECO:0000256" key="4">
    <source>
        <dbReference type="ARBA" id="ARBA00022679"/>
    </source>
</evidence>
<dbReference type="CDD" id="cd00715">
    <property type="entry name" value="GPATase_N"/>
    <property type="match status" value="1"/>
</dbReference>
<keyword evidence="5 7" id="KW-0658">Purine biosynthesis</keyword>
<dbReference type="Gene3D" id="3.40.50.2020">
    <property type="match status" value="1"/>
</dbReference>
<evidence type="ECO:0000256" key="5">
    <source>
        <dbReference type="ARBA" id="ARBA00022755"/>
    </source>
</evidence>
<dbReference type="Gene3D" id="3.60.20.10">
    <property type="entry name" value="Glutamine Phosphoribosylpyrophosphate, subunit 1, domain 1"/>
    <property type="match status" value="1"/>
</dbReference>
<dbReference type="InterPro" id="IPR017932">
    <property type="entry name" value="GATase_2_dom"/>
</dbReference>
<dbReference type="PIRSF" id="PIRSF000485">
    <property type="entry name" value="Amd_phspho_trans"/>
    <property type="match status" value="1"/>
</dbReference>
<dbReference type="InterPro" id="IPR029055">
    <property type="entry name" value="Ntn_hydrolases_N"/>
</dbReference>
<keyword evidence="7" id="KW-0479">Metal-binding</keyword>
<feature type="compositionally biased region" description="Basic and acidic residues" evidence="9">
    <location>
        <begin position="1"/>
        <end position="11"/>
    </location>
</feature>
<dbReference type="SUPFAM" id="SSF56235">
    <property type="entry name" value="N-terminal nucleophile aminohydrolases (Ntn hydrolases)"/>
    <property type="match status" value="1"/>
</dbReference>
<keyword evidence="7" id="KW-0408">Iron</keyword>
<dbReference type="EC" id="2.4.2.14" evidence="7"/>
<evidence type="ECO:0000256" key="9">
    <source>
        <dbReference type="SAM" id="MobiDB-lite"/>
    </source>
</evidence>
<comment type="function">
    <text evidence="7">Catalyzes the formation of phosphoribosylamine from phosphoribosylpyrophosphate (PRPP) and glutamine.</text>
</comment>
<evidence type="ECO:0000256" key="7">
    <source>
        <dbReference type="HAMAP-Rule" id="MF_01931"/>
    </source>
</evidence>
<dbReference type="Pfam" id="PF13537">
    <property type="entry name" value="GATase_7"/>
    <property type="match status" value="1"/>
</dbReference>
<feature type="domain" description="Glutamine amidotransferase type-2" evidence="10">
    <location>
        <begin position="48"/>
        <end position="271"/>
    </location>
</feature>
<dbReference type="EMBL" id="JBHRTR010000003">
    <property type="protein sequence ID" value="MFC3225681.1"/>
    <property type="molecule type" value="Genomic_DNA"/>
</dbReference>
<comment type="cofactor">
    <cofactor evidence="7">
        <name>[4Fe-4S] cluster</name>
        <dbReference type="ChEBI" id="CHEBI:49883"/>
    </cofactor>
    <text evidence="7">Binds 1 [4Fe-4S] cluster per subunit.</text>
</comment>
<comment type="cofactor">
    <cofactor evidence="7">
        <name>Mg(2+)</name>
        <dbReference type="ChEBI" id="CHEBI:18420"/>
    </cofactor>
    <text evidence="7">Binds 1 Mg(2+) ion per subunit.</text>
</comment>